<gene>
    <name evidence="1" type="ORF">EK0264_08635</name>
</gene>
<dbReference type="RefSeq" id="WP_159544726.1">
    <property type="nucleotide sequence ID" value="NZ_CP047156.1"/>
</dbReference>
<evidence type="ECO:0000313" key="2">
    <source>
        <dbReference type="Proteomes" id="UP000463857"/>
    </source>
</evidence>
<proteinExistence type="predicted"/>
<dbReference type="KEGG" id="eke:EK0264_08635"/>
<evidence type="ECO:0000313" key="1">
    <source>
        <dbReference type="EMBL" id="QHC00340.1"/>
    </source>
</evidence>
<sequence>MAEPTGVVVPAVSESGRRSTSALGRAVVAGALTATDPAGARAAQRETDWRRGYPVHFKRMVEVGFDDEAAAVRIARDGLASLHDQMRYRDSADADAADVPLGEVFDNEVSDPLVTSLVEGRNQPEAEFSLPYKGERLRGDGVRRQLDAWVREGAMEPSAADAVREVLDHPEWLALPGRTMVTLGATAEMGPLQALLRWGATVAAVDLPQPEIWRRLVDLARSSGGRLMVPTHSEGLLVERAGADLLHDLPTVAEWVRGLRGPLVLGNYVYADGEANLRVSTAVDALTAHVAGARDDLALAFLATPTDVYGVPAEAVTFSAQSYDSGRVARLVRPAVRTISGGRLLKRNYAPGSNPGLADSMVLQQGPNYILAKRLQRWRATAARRDGLEVSLNVAPPTRTRSVMKNRALAAAYAGAYRFGVDVFSPATSNTLMAALLVHDLNAGTGPLRDPWREEADKAVHGGLWRGPYEPRSALGIAVVLGMGRAKS</sequence>
<name>A0A7L4YMH0_9ACTN</name>
<keyword evidence="2" id="KW-1185">Reference proteome</keyword>
<dbReference type="InParanoid" id="A0A7L4YMH0"/>
<protein>
    <submittedName>
        <fullName evidence="1">Uncharacterized protein</fullName>
    </submittedName>
</protein>
<dbReference type="AlphaFoldDB" id="A0A7L4YMH0"/>
<dbReference type="Proteomes" id="UP000463857">
    <property type="component" value="Chromosome"/>
</dbReference>
<reference evidence="1 2" key="1">
    <citation type="journal article" date="2018" name="Int. J. Syst. Evol. Microbiol.">
        <title>Epidermidibacterium keratini gen. nov., sp. nov., a member of the family Sporichthyaceae, isolated from keratin epidermis.</title>
        <authorList>
            <person name="Lee D.G."/>
            <person name="Trujillo M.E."/>
            <person name="Kang S."/>
            <person name="Nam J.J."/>
            <person name="Kim Y.J."/>
        </authorList>
    </citation>
    <scope>NUCLEOTIDE SEQUENCE [LARGE SCALE GENOMIC DNA]</scope>
    <source>
        <strain evidence="1 2">EPI-7</strain>
    </source>
</reference>
<accession>A0A7L4YMH0</accession>
<dbReference type="EMBL" id="CP047156">
    <property type="protein sequence ID" value="QHC00340.1"/>
    <property type="molecule type" value="Genomic_DNA"/>
</dbReference>
<organism evidence="1 2">
    <name type="scientific">Epidermidibacterium keratini</name>
    <dbReference type="NCBI Taxonomy" id="1891644"/>
    <lineage>
        <taxon>Bacteria</taxon>
        <taxon>Bacillati</taxon>
        <taxon>Actinomycetota</taxon>
        <taxon>Actinomycetes</taxon>
        <taxon>Sporichthyales</taxon>
        <taxon>Sporichthyaceae</taxon>
        <taxon>Epidermidibacterium</taxon>
    </lineage>
</organism>
<dbReference type="OrthoDB" id="1917183at2"/>